<evidence type="ECO:0000259" key="5">
    <source>
        <dbReference type="Pfam" id="PF00389"/>
    </source>
</evidence>
<dbReference type="GO" id="GO:0003714">
    <property type="term" value="F:transcription corepressor activity"/>
    <property type="evidence" value="ECO:0007669"/>
    <property type="project" value="InterPro"/>
</dbReference>
<dbReference type="SUPFAM" id="SSF52283">
    <property type="entry name" value="Formate/glycerate dehydrogenase catalytic domain-like"/>
    <property type="match status" value="1"/>
</dbReference>
<evidence type="ECO:0000256" key="3">
    <source>
        <dbReference type="ARBA" id="ARBA00023027"/>
    </source>
</evidence>
<name>A0A7J9SHX5_9EURY</name>
<keyword evidence="2 4" id="KW-0560">Oxidoreductase</keyword>
<dbReference type="AlphaFoldDB" id="A0A7J9SHX5"/>
<comment type="similarity">
    <text evidence="1 4">Belongs to the D-isomer specific 2-hydroxyacid dehydrogenase family.</text>
</comment>
<dbReference type="InterPro" id="IPR036291">
    <property type="entry name" value="NAD(P)-bd_dom_sf"/>
</dbReference>
<dbReference type="PROSITE" id="PS00670">
    <property type="entry name" value="D_2_HYDROXYACID_DH_2"/>
    <property type="match status" value="1"/>
</dbReference>
<evidence type="ECO:0000256" key="4">
    <source>
        <dbReference type="RuleBase" id="RU003719"/>
    </source>
</evidence>
<evidence type="ECO:0000256" key="1">
    <source>
        <dbReference type="ARBA" id="ARBA00005854"/>
    </source>
</evidence>
<dbReference type="Proteomes" id="UP000546257">
    <property type="component" value="Unassembled WGS sequence"/>
</dbReference>
<reference evidence="7 8" key="1">
    <citation type="submission" date="2020-08" db="EMBL/GenBank/DDBJ databases">
        <authorList>
            <person name="Seo M.-J."/>
        </authorList>
    </citation>
    <scope>NUCLEOTIDE SEQUENCE [LARGE SCALE GENOMIC DNA]</scope>
    <source>
        <strain evidence="7 8">MBLA0160</strain>
    </source>
</reference>
<dbReference type="SUPFAM" id="SSF51735">
    <property type="entry name" value="NAD(P)-binding Rossmann-fold domains"/>
    <property type="match status" value="1"/>
</dbReference>
<organism evidence="7 8">
    <name type="scientific">Halobellus ruber</name>
    <dbReference type="NCBI Taxonomy" id="2761102"/>
    <lineage>
        <taxon>Archaea</taxon>
        <taxon>Methanobacteriati</taxon>
        <taxon>Methanobacteriota</taxon>
        <taxon>Stenosarchaea group</taxon>
        <taxon>Halobacteria</taxon>
        <taxon>Halobacteriales</taxon>
        <taxon>Haloferacaceae</taxon>
        <taxon>Halobellus</taxon>
    </lineage>
</organism>
<sequence length="327" mass="35368">MTENVLLTGTVLPNSAVEKEIVEDAGGSLTTIDVSSTAELIDAATDPVGIMTIETDIDESVMDAFPNLEFISVHGIGVDMVDLDAATERGIPVFNTPHYCLEEVATHTLSLILACQRRVCQFNSDVKAGGWDYESEGPIRRLSSKTVGVVGCGDIGLEVVKRLTGFDVDILGYDPYVSEAELSHHGIRKADFETLCENSDIITVHTPLTESTRQLIDAAAFESMGEGVTLVNAARGEIVDQDALSEAVERGTVAYAGLDVLQEEPPEDDRLLNFDNVVVTPHAAWYSEDALAELQRQAGENVAAFIRGERPDYVVNESVLEQPRTGQ</sequence>
<dbReference type="Gene3D" id="3.40.50.720">
    <property type="entry name" value="NAD(P)-binding Rossmann-like Domain"/>
    <property type="match status" value="2"/>
</dbReference>
<keyword evidence="3" id="KW-0520">NAD</keyword>
<evidence type="ECO:0000313" key="8">
    <source>
        <dbReference type="Proteomes" id="UP000546257"/>
    </source>
</evidence>
<evidence type="ECO:0000259" key="6">
    <source>
        <dbReference type="Pfam" id="PF02826"/>
    </source>
</evidence>
<dbReference type="GO" id="GO:0051287">
    <property type="term" value="F:NAD binding"/>
    <property type="evidence" value="ECO:0007669"/>
    <property type="project" value="InterPro"/>
</dbReference>
<evidence type="ECO:0000256" key="2">
    <source>
        <dbReference type="ARBA" id="ARBA00023002"/>
    </source>
</evidence>
<keyword evidence="8" id="KW-1185">Reference proteome</keyword>
<dbReference type="GO" id="GO:0016616">
    <property type="term" value="F:oxidoreductase activity, acting on the CH-OH group of donors, NAD or NADP as acceptor"/>
    <property type="evidence" value="ECO:0007669"/>
    <property type="project" value="InterPro"/>
</dbReference>
<dbReference type="PANTHER" id="PTHR43761:SF1">
    <property type="entry name" value="D-ISOMER SPECIFIC 2-HYDROXYACID DEHYDROGENASE CATALYTIC DOMAIN-CONTAINING PROTEIN-RELATED"/>
    <property type="match status" value="1"/>
</dbReference>
<dbReference type="InterPro" id="IPR006139">
    <property type="entry name" value="D-isomer_2_OHA_DH_cat_dom"/>
</dbReference>
<comment type="caution">
    <text evidence="7">The sequence shown here is derived from an EMBL/GenBank/DDBJ whole genome shotgun (WGS) entry which is preliminary data.</text>
</comment>
<dbReference type="InterPro" id="IPR029753">
    <property type="entry name" value="D-isomer_DH_CS"/>
</dbReference>
<dbReference type="Pfam" id="PF00389">
    <property type="entry name" value="2-Hacid_dh"/>
    <property type="match status" value="1"/>
</dbReference>
<feature type="domain" description="D-isomer specific 2-hydroxyacid dehydrogenase catalytic" evidence="5">
    <location>
        <begin position="15"/>
        <end position="316"/>
    </location>
</feature>
<dbReference type="Pfam" id="PF02826">
    <property type="entry name" value="2-Hacid_dh_C"/>
    <property type="match status" value="1"/>
</dbReference>
<accession>A0A7J9SHX5</accession>
<dbReference type="EMBL" id="JACKXD010000003">
    <property type="protein sequence ID" value="MBB6646570.1"/>
    <property type="molecule type" value="Genomic_DNA"/>
</dbReference>
<proteinExistence type="inferred from homology"/>
<protein>
    <submittedName>
        <fullName evidence="7">C-terminal binding protein</fullName>
    </submittedName>
</protein>
<evidence type="ECO:0000313" key="7">
    <source>
        <dbReference type="EMBL" id="MBB6646570.1"/>
    </source>
</evidence>
<dbReference type="CDD" id="cd05299">
    <property type="entry name" value="CtBP_dh"/>
    <property type="match status" value="1"/>
</dbReference>
<dbReference type="InterPro" id="IPR050418">
    <property type="entry name" value="D-iso_2-hydroxyacid_DH_PdxB"/>
</dbReference>
<gene>
    <name evidence="7" type="ORF">H5V44_09760</name>
</gene>
<dbReference type="RefSeq" id="WP_185192936.1">
    <property type="nucleotide sequence ID" value="NZ_JACKXD010000003.1"/>
</dbReference>
<feature type="domain" description="D-isomer specific 2-hydroxyacid dehydrogenase NAD-binding" evidence="6">
    <location>
        <begin position="109"/>
        <end position="284"/>
    </location>
</feature>
<dbReference type="InterPro" id="IPR006140">
    <property type="entry name" value="D-isomer_DH_NAD-bd"/>
</dbReference>
<dbReference type="PANTHER" id="PTHR43761">
    <property type="entry name" value="D-ISOMER SPECIFIC 2-HYDROXYACID DEHYDROGENASE FAMILY PROTEIN (AFU_ORTHOLOGUE AFUA_1G13630)"/>
    <property type="match status" value="1"/>
</dbReference>
<dbReference type="InterPro" id="IPR043322">
    <property type="entry name" value="CtBP"/>
</dbReference>